<feature type="domain" description="Disease resistance R13L4/SHOC-2-like LRR" evidence="10">
    <location>
        <begin position="604"/>
        <end position="966"/>
    </location>
</feature>
<evidence type="ECO:0000259" key="10">
    <source>
        <dbReference type="Pfam" id="PF23598"/>
    </source>
</evidence>
<evidence type="ECO:0000256" key="1">
    <source>
        <dbReference type="ARBA" id="ARBA00008894"/>
    </source>
</evidence>
<evidence type="ECO:0000256" key="6">
    <source>
        <dbReference type="ARBA" id="ARBA00023054"/>
    </source>
</evidence>
<keyword evidence="5" id="KW-0611">Plant defense</keyword>
<dbReference type="CDD" id="cd14798">
    <property type="entry name" value="RX-CC_like"/>
    <property type="match status" value="1"/>
</dbReference>
<dbReference type="InterPro" id="IPR055414">
    <property type="entry name" value="LRR_R13L4/SHOC2-like"/>
</dbReference>
<keyword evidence="4" id="KW-0547">Nucleotide-binding</keyword>
<evidence type="ECO:0000256" key="5">
    <source>
        <dbReference type="ARBA" id="ARBA00022821"/>
    </source>
</evidence>
<dbReference type="EMBL" id="AK372887">
    <property type="protein sequence ID" value="BAK04084.1"/>
    <property type="molecule type" value="mRNA"/>
</dbReference>
<evidence type="ECO:0000259" key="9">
    <source>
        <dbReference type="Pfam" id="PF23559"/>
    </source>
</evidence>
<dbReference type="Pfam" id="PF00931">
    <property type="entry name" value="NB-ARC"/>
    <property type="match status" value="1"/>
</dbReference>
<evidence type="ECO:0000256" key="3">
    <source>
        <dbReference type="ARBA" id="ARBA00022737"/>
    </source>
</evidence>
<dbReference type="Gene3D" id="3.40.50.300">
    <property type="entry name" value="P-loop containing nucleotide triphosphate hydrolases"/>
    <property type="match status" value="1"/>
</dbReference>
<dbReference type="GO" id="GO:0042742">
    <property type="term" value="P:defense response to bacterium"/>
    <property type="evidence" value="ECO:0007669"/>
    <property type="project" value="UniProtKB-ARBA"/>
</dbReference>
<evidence type="ECO:0000259" key="8">
    <source>
        <dbReference type="Pfam" id="PF18052"/>
    </source>
</evidence>
<keyword evidence="6" id="KW-0175">Coiled coil</keyword>
<dbReference type="FunFam" id="3.40.50.300:FF:001091">
    <property type="entry name" value="Probable disease resistance protein At1g61300"/>
    <property type="match status" value="1"/>
</dbReference>
<dbReference type="InterPro" id="IPR041118">
    <property type="entry name" value="Rx_N"/>
</dbReference>
<dbReference type="FunFam" id="1.10.10.10:FF:000322">
    <property type="entry name" value="Probable disease resistance protein At1g63360"/>
    <property type="match status" value="1"/>
</dbReference>
<evidence type="ECO:0000313" key="11">
    <source>
        <dbReference type="EMBL" id="BAK04084.1"/>
    </source>
</evidence>
<dbReference type="Pfam" id="PF23598">
    <property type="entry name" value="LRR_14"/>
    <property type="match status" value="1"/>
</dbReference>
<comment type="similarity">
    <text evidence="1">Belongs to the disease resistance NB-LRR family.</text>
</comment>
<accession>F2E9R2</accession>
<protein>
    <submittedName>
        <fullName evidence="11">Predicted protein</fullName>
    </submittedName>
</protein>
<evidence type="ECO:0000256" key="2">
    <source>
        <dbReference type="ARBA" id="ARBA00022614"/>
    </source>
</evidence>
<feature type="domain" description="Disease resistance N-terminal" evidence="8">
    <location>
        <begin position="7"/>
        <end position="91"/>
    </location>
</feature>
<feature type="domain" description="Disease resistance protein winged helix" evidence="9">
    <location>
        <begin position="490"/>
        <end position="558"/>
    </location>
</feature>
<feature type="domain" description="Disease resistance protein winged helix" evidence="9">
    <location>
        <begin position="436"/>
        <end position="485"/>
    </location>
</feature>
<keyword evidence="2" id="KW-0433">Leucine-rich repeat</keyword>
<evidence type="ECO:0000256" key="4">
    <source>
        <dbReference type="ARBA" id="ARBA00022741"/>
    </source>
</evidence>
<proteinExistence type="evidence at transcript level"/>
<dbReference type="PANTHER" id="PTHR23155">
    <property type="entry name" value="DISEASE RESISTANCE PROTEIN RP"/>
    <property type="match status" value="1"/>
</dbReference>
<organism evidence="11">
    <name type="scientific">Hordeum vulgare subsp. vulgare</name>
    <name type="common">Domesticated barley</name>
    <dbReference type="NCBI Taxonomy" id="112509"/>
    <lineage>
        <taxon>Eukaryota</taxon>
        <taxon>Viridiplantae</taxon>
        <taxon>Streptophyta</taxon>
        <taxon>Embryophyta</taxon>
        <taxon>Tracheophyta</taxon>
        <taxon>Spermatophyta</taxon>
        <taxon>Magnoliopsida</taxon>
        <taxon>Liliopsida</taxon>
        <taxon>Poales</taxon>
        <taxon>Poaceae</taxon>
        <taxon>BOP clade</taxon>
        <taxon>Pooideae</taxon>
        <taxon>Triticodae</taxon>
        <taxon>Triticeae</taxon>
        <taxon>Hordeinae</taxon>
        <taxon>Hordeum</taxon>
    </lineage>
</organism>
<keyword evidence="3" id="KW-0677">Repeat</keyword>
<dbReference type="GO" id="GO:0009626">
    <property type="term" value="P:plant-type hypersensitive response"/>
    <property type="evidence" value="ECO:0007669"/>
    <property type="project" value="UniProtKB-ARBA"/>
</dbReference>
<feature type="domain" description="NB-ARC" evidence="7">
    <location>
        <begin position="174"/>
        <end position="348"/>
    </location>
</feature>
<dbReference type="InterPro" id="IPR032675">
    <property type="entry name" value="LRR_dom_sf"/>
</dbReference>
<dbReference type="Gene3D" id="3.80.10.10">
    <property type="entry name" value="Ribonuclease Inhibitor"/>
    <property type="match status" value="1"/>
</dbReference>
<dbReference type="InterPro" id="IPR058922">
    <property type="entry name" value="WHD_DRP"/>
</dbReference>
<dbReference type="Gene3D" id="1.10.8.430">
    <property type="entry name" value="Helical domain of apoptotic protease-activating factors"/>
    <property type="match status" value="1"/>
</dbReference>
<dbReference type="Gene3D" id="1.20.5.4130">
    <property type="match status" value="1"/>
</dbReference>
<name>F2E9R2_HORVV</name>
<dbReference type="GO" id="GO:0043531">
    <property type="term" value="F:ADP binding"/>
    <property type="evidence" value="ECO:0007669"/>
    <property type="project" value="InterPro"/>
</dbReference>
<dbReference type="AlphaFoldDB" id="F2E9R2"/>
<dbReference type="InterPro" id="IPR002182">
    <property type="entry name" value="NB-ARC"/>
</dbReference>
<dbReference type="Gene3D" id="1.10.10.10">
    <property type="entry name" value="Winged helix-like DNA-binding domain superfamily/Winged helix DNA-binding domain"/>
    <property type="match status" value="1"/>
</dbReference>
<dbReference type="SUPFAM" id="SSF52058">
    <property type="entry name" value="L domain-like"/>
    <property type="match status" value="1"/>
</dbReference>
<dbReference type="GO" id="GO:0002758">
    <property type="term" value="P:innate immune response-activating signaling pathway"/>
    <property type="evidence" value="ECO:0007669"/>
    <property type="project" value="UniProtKB-ARBA"/>
</dbReference>
<dbReference type="PRINTS" id="PR00364">
    <property type="entry name" value="DISEASERSIST"/>
</dbReference>
<reference evidence="11" key="1">
    <citation type="journal article" date="2011" name="Plant Physiol.">
        <title>Comprehensive sequence analysis of 24,783 barley full-length cDNAs derived from 12 clone libraries.</title>
        <authorList>
            <person name="Matsumoto T."/>
            <person name="Tanaka T."/>
            <person name="Sakai H."/>
            <person name="Amano N."/>
            <person name="Kanamori H."/>
            <person name="Kurita K."/>
            <person name="Kikuta A."/>
            <person name="Kamiya K."/>
            <person name="Yamamoto M."/>
            <person name="Ikawa H."/>
            <person name="Fujii N."/>
            <person name="Hori K."/>
            <person name="Itoh T."/>
            <person name="Sato K."/>
        </authorList>
    </citation>
    <scope>NUCLEOTIDE SEQUENCE</scope>
</reference>
<dbReference type="SUPFAM" id="SSF52540">
    <property type="entry name" value="P-loop containing nucleoside triphosphate hydrolases"/>
    <property type="match status" value="1"/>
</dbReference>
<dbReference type="InterPro" id="IPR042197">
    <property type="entry name" value="Apaf_helical"/>
</dbReference>
<dbReference type="InterPro" id="IPR038005">
    <property type="entry name" value="RX-like_CC"/>
</dbReference>
<dbReference type="Pfam" id="PF18052">
    <property type="entry name" value="Rx_N"/>
    <property type="match status" value="1"/>
</dbReference>
<dbReference type="InterPro" id="IPR027417">
    <property type="entry name" value="P-loop_NTPase"/>
</dbReference>
<evidence type="ECO:0000259" key="7">
    <source>
        <dbReference type="Pfam" id="PF00931"/>
    </source>
</evidence>
<dbReference type="PANTHER" id="PTHR23155:SF1116">
    <property type="entry name" value="OS12G0273300 PROTEIN"/>
    <property type="match status" value="1"/>
</dbReference>
<dbReference type="InterPro" id="IPR044974">
    <property type="entry name" value="Disease_R_plants"/>
</dbReference>
<dbReference type="InterPro" id="IPR036388">
    <property type="entry name" value="WH-like_DNA-bd_sf"/>
</dbReference>
<dbReference type="Pfam" id="PF23559">
    <property type="entry name" value="WHD_DRP"/>
    <property type="match status" value="2"/>
</dbReference>
<sequence>MEIAMGAIGPLLPKLGELLMGELTMEKKVRKGIESLVTELKLMHAVLSKVAKVPADQLDEGVKIWAGKVKELSYQMEDIVDAFMVRLEDGGEPANPKNRVKKIVKKVKKLFKNGKDLRSISGALEEVVGEAKQLAEQRQRYELVHDTGVGSSIDPRVMALYKDVTELVGIEDTRDELINMLIGGDDWLNHPLKTISIVGFGGLGKTTLAKAAYDKIRVHFNCDAFVSVSQNQDVKKVFKNILYELDKHKYAHIRNEEWEERHLIDELIEFLNGKRYLIIIDDIWSGEAWELIRCAFSKKSPGSRLITTTRIFSVSKACCSSEDDIYRMEPLSDDVSRRLFCKRVFSHEEGCPQELLQVSKDILKKCGGIPLAIITIASILANKHETKAKHQWYALLSSIGLGLTEDRSLQQMKKILLFSYYDLPSHLKPCLLHLSIFPEDQEIRRDRLVWRWICEGLVYSDKQETSLYELGDSYFNELVNRSMIQPIGTDHKIARGRLIWRWISEGFVYSEKQETSLYKLGDSYFNELVNRSMIQPIGDDEEGKVLACRVHDMVLDLICSLASEENFVTILDGTRRKMPNSEIKVRRLSIQNSKIDVNTTRMEHLRSVTVFSDNVVGEALDISRFEVLRVLDLEGCKDVSDVRYVGNLLHLRYLGLKNTHVKDLPMEIGKLQFLLTLDLSGTEIKVLPSSVVQLRRLMCLYVDYDMKLPSGIGNLTSLEVLDNLGLSHADLDFVKELGHLTKLRVLRLNLSGFDESMGKALEESIGNMDKLDSLDVFANRGVINCLSEDWVPPPQLRRLAFPSDGSWFETLPSWISPSSLPLLSYLDITVFEVRSEAIQLLGTLPALVFLEIRNYSVYWKAHEVEEAPVLSSGALFPCATECRFIGIGAVPSTFPQGAAPRLKHLQFAFPAKWVSRESFDLGMRHLPSLERVEVDVIKKGATSQEVDEAKAAVRAAADDHPNRPVLRLR</sequence>